<dbReference type="InterPro" id="IPR036047">
    <property type="entry name" value="F-box-like_dom_sf"/>
</dbReference>
<feature type="domain" description="F-box" evidence="1">
    <location>
        <begin position="17"/>
        <end position="49"/>
    </location>
</feature>
<accession>A0AAD8GQ55</accession>
<reference evidence="2" key="1">
    <citation type="submission" date="2023-02" db="EMBL/GenBank/DDBJ databases">
        <title>Genome of toxic invasive species Heracleum sosnowskyi carries increased number of genes despite the absence of recent whole-genome duplications.</title>
        <authorList>
            <person name="Schelkunov M."/>
            <person name="Shtratnikova V."/>
            <person name="Makarenko M."/>
            <person name="Klepikova A."/>
            <person name="Omelchenko D."/>
            <person name="Novikova G."/>
            <person name="Obukhova E."/>
            <person name="Bogdanov V."/>
            <person name="Penin A."/>
            <person name="Logacheva M."/>
        </authorList>
    </citation>
    <scope>NUCLEOTIDE SEQUENCE</scope>
    <source>
        <strain evidence="2">Hsosn_3</strain>
        <tissue evidence="2">Leaf</tissue>
    </source>
</reference>
<dbReference type="PANTHER" id="PTHR34223">
    <property type="entry name" value="OS11G0201299 PROTEIN"/>
    <property type="match status" value="1"/>
</dbReference>
<gene>
    <name evidence="2" type="ORF">POM88_052840</name>
</gene>
<dbReference type="InterPro" id="IPR032675">
    <property type="entry name" value="LRR_dom_sf"/>
</dbReference>
<dbReference type="SUPFAM" id="SSF52047">
    <property type="entry name" value="RNI-like"/>
    <property type="match status" value="1"/>
</dbReference>
<dbReference type="AlphaFoldDB" id="A0AAD8GQ55"/>
<keyword evidence="3" id="KW-1185">Reference proteome</keyword>
<dbReference type="PANTHER" id="PTHR34223:SF51">
    <property type="entry name" value="OS06G0556300 PROTEIN"/>
    <property type="match status" value="1"/>
</dbReference>
<dbReference type="SUPFAM" id="SSF81383">
    <property type="entry name" value="F-box domain"/>
    <property type="match status" value="1"/>
</dbReference>
<dbReference type="Gene3D" id="1.20.1280.50">
    <property type="match status" value="1"/>
</dbReference>
<dbReference type="CDD" id="cd22160">
    <property type="entry name" value="F-box_AtFBL13-like"/>
    <property type="match status" value="1"/>
</dbReference>
<sequence length="402" mass="46591">MKNYGRRVKKVEGKDRLSDLHDDILIHIQSFLDVKSAAQTCVLSRRWRNNKLWIHHPDVYLNSKTFGKTSYKFREFVDMVLTQRDKLHHKIRSFSFNWTFKSQIPQELLDKVHAHVKYHDVGHFDLSICCASRQRSYPSQKFNPKSLTSLRLNLSNRYRGSLCTDSTLKPLLLYLSGCTTLKTLWLENISMVIDSFDVDLFSSLVDLTDLHIIGCFIIGKDRRFLVRAPRLERLTILKNICESYMIVPRWEISSHVLKYLRTDLCLSRPTRDCIDKLEIDFPTFEDYKTARHANRVINTLRYLPQAKSVTLSKAALQVISAFPGKSISGRLPPLPQFKWEHLKLEERSGSLTEFKSKIPQQVLDGVHSYAQSHGGVRRFDFSIGCASGYTVVILQKISIRNL</sequence>
<evidence type="ECO:0000313" key="2">
    <source>
        <dbReference type="EMBL" id="KAK1353002.1"/>
    </source>
</evidence>
<proteinExistence type="predicted"/>
<reference evidence="2" key="2">
    <citation type="submission" date="2023-05" db="EMBL/GenBank/DDBJ databases">
        <authorList>
            <person name="Schelkunov M.I."/>
        </authorList>
    </citation>
    <scope>NUCLEOTIDE SEQUENCE</scope>
    <source>
        <strain evidence="2">Hsosn_3</strain>
        <tissue evidence="2">Leaf</tissue>
    </source>
</reference>
<protein>
    <recommendedName>
        <fullName evidence="1">F-box domain-containing protein</fullName>
    </recommendedName>
</protein>
<dbReference type="InterPro" id="IPR053197">
    <property type="entry name" value="F-box_SCFL_complex_component"/>
</dbReference>
<evidence type="ECO:0000313" key="3">
    <source>
        <dbReference type="Proteomes" id="UP001237642"/>
    </source>
</evidence>
<organism evidence="2 3">
    <name type="scientific">Heracleum sosnowskyi</name>
    <dbReference type="NCBI Taxonomy" id="360622"/>
    <lineage>
        <taxon>Eukaryota</taxon>
        <taxon>Viridiplantae</taxon>
        <taxon>Streptophyta</taxon>
        <taxon>Embryophyta</taxon>
        <taxon>Tracheophyta</taxon>
        <taxon>Spermatophyta</taxon>
        <taxon>Magnoliopsida</taxon>
        <taxon>eudicotyledons</taxon>
        <taxon>Gunneridae</taxon>
        <taxon>Pentapetalae</taxon>
        <taxon>asterids</taxon>
        <taxon>campanulids</taxon>
        <taxon>Apiales</taxon>
        <taxon>Apiaceae</taxon>
        <taxon>Apioideae</taxon>
        <taxon>apioid superclade</taxon>
        <taxon>Tordylieae</taxon>
        <taxon>Tordyliinae</taxon>
        <taxon>Heracleum</taxon>
    </lineage>
</organism>
<dbReference type="InterPro" id="IPR001810">
    <property type="entry name" value="F-box_dom"/>
</dbReference>
<dbReference type="Proteomes" id="UP001237642">
    <property type="component" value="Unassembled WGS sequence"/>
</dbReference>
<dbReference type="InterPro" id="IPR053781">
    <property type="entry name" value="F-box_AtFBL13-like"/>
</dbReference>
<evidence type="ECO:0000259" key="1">
    <source>
        <dbReference type="Pfam" id="PF00646"/>
    </source>
</evidence>
<dbReference type="Pfam" id="PF00646">
    <property type="entry name" value="F-box"/>
    <property type="match status" value="1"/>
</dbReference>
<dbReference type="EMBL" id="JAUIZM010000014">
    <property type="protein sequence ID" value="KAK1353002.1"/>
    <property type="molecule type" value="Genomic_DNA"/>
</dbReference>
<dbReference type="Gene3D" id="3.80.10.10">
    <property type="entry name" value="Ribonuclease Inhibitor"/>
    <property type="match status" value="1"/>
</dbReference>
<comment type="caution">
    <text evidence="2">The sequence shown here is derived from an EMBL/GenBank/DDBJ whole genome shotgun (WGS) entry which is preliminary data.</text>
</comment>
<name>A0AAD8GQ55_9APIA</name>